<reference evidence="3" key="1">
    <citation type="journal article" date="2019" name="Int. J. Syst. Evol. Microbiol.">
        <title>The Global Catalogue of Microorganisms (GCM) 10K type strain sequencing project: providing services to taxonomists for standard genome sequencing and annotation.</title>
        <authorList>
            <consortium name="The Broad Institute Genomics Platform"/>
            <consortium name="The Broad Institute Genome Sequencing Center for Infectious Disease"/>
            <person name="Wu L."/>
            <person name="Ma J."/>
        </authorList>
    </citation>
    <scope>NUCLEOTIDE SEQUENCE [LARGE SCALE GENOMIC DNA]</scope>
    <source>
        <strain evidence="3">JCM 13584</strain>
    </source>
</reference>
<comment type="caution">
    <text evidence="2">The sequence shown here is derived from an EMBL/GenBank/DDBJ whole genome shotgun (WGS) entry which is preliminary data.</text>
</comment>
<name>A0ABP5BCP9_9MICO</name>
<evidence type="ECO:0000313" key="2">
    <source>
        <dbReference type="EMBL" id="GAA1938975.1"/>
    </source>
</evidence>
<sequence>MTVDDAQSGGLTKGTDWSDSEVRVVTDSYMRMLRAELRGERYNKAAENARVRESVNRSRGSVEYKFMNISAVLIELGWIPIAGYKPYSNVQSALRAAVAAALVDDSKIESAMRAAVESLPSTSGRLDLVTAPRLIIDASGWTPRRDGVFRDYLLQAERNAALGRSGELAVLDFERSRLRVAGRSELAERVRHASELDGDGLGYDIRSFHRGGRDRFIEVKTTRFAAEVPFFVSANEERFSAEVDDRFSLYRVHRFGPKPKLFILDGSLASTCALEPSEYRAQARAIV</sequence>
<gene>
    <name evidence="2" type="ORF">GCM10009717_01700</name>
</gene>
<dbReference type="Pfam" id="PF13020">
    <property type="entry name" value="NOV_C"/>
    <property type="match status" value="1"/>
</dbReference>
<organism evidence="2 3">
    <name type="scientific">Agromyces allii</name>
    <dbReference type="NCBI Taxonomy" id="393607"/>
    <lineage>
        <taxon>Bacteria</taxon>
        <taxon>Bacillati</taxon>
        <taxon>Actinomycetota</taxon>
        <taxon>Actinomycetes</taxon>
        <taxon>Micrococcales</taxon>
        <taxon>Microbacteriaceae</taxon>
        <taxon>Agromyces</taxon>
    </lineage>
</organism>
<dbReference type="EMBL" id="BAAAMK010000001">
    <property type="protein sequence ID" value="GAA1938975.1"/>
    <property type="molecule type" value="Genomic_DNA"/>
</dbReference>
<dbReference type="Proteomes" id="UP001499954">
    <property type="component" value="Unassembled WGS sequence"/>
</dbReference>
<evidence type="ECO:0000313" key="3">
    <source>
        <dbReference type="Proteomes" id="UP001499954"/>
    </source>
</evidence>
<protein>
    <submittedName>
        <fullName evidence="2">DUF3883 domain-containing protein</fullName>
    </submittedName>
</protein>
<feature type="domain" description="Protein NO VEIN C-terminal" evidence="1">
    <location>
        <begin position="167"/>
        <end position="263"/>
    </location>
</feature>
<evidence type="ECO:0000259" key="1">
    <source>
        <dbReference type="Pfam" id="PF13020"/>
    </source>
</evidence>
<dbReference type="InterPro" id="IPR024975">
    <property type="entry name" value="NOV_C"/>
</dbReference>
<accession>A0ABP5BCP9</accession>
<dbReference type="RefSeq" id="WP_157415191.1">
    <property type="nucleotide sequence ID" value="NZ_BAAAMK010000001.1"/>
</dbReference>
<proteinExistence type="predicted"/>
<keyword evidence="3" id="KW-1185">Reference proteome</keyword>